<keyword evidence="6" id="KW-1185">Reference proteome</keyword>
<dbReference type="InterPro" id="IPR023803">
    <property type="entry name" value="Ribosomal_bS16_dom_sf"/>
</dbReference>
<dbReference type="GO" id="GO:0015935">
    <property type="term" value="C:small ribosomal subunit"/>
    <property type="evidence" value="ECO:0007669"/>
    <property type="project" value="TreeGrafter"/>
</dbReference>
<feature type="compositionally biased region" description="Low complexity" evidence="4">
    <location>
        <begin position="134"/>
        <end position="165"/>
    </location>
</feature>
<dbReference type="InterPro" id="IPR000307">
    <property type="entry name" value="Ribosomal_bS16"/>
</dbReference>
<evidence type="ECO:0000256" key="4">
    <source>
        <dbReference type="SAM" id="MobiDB-lite"/>
    </source>
</evidence>
<dbReference type="GO" id="GO:0003735">
    <property type="term" value="F:structural constituent of ribosome"/>
    <property type="evidence" value="ECO:0007669"/>
    <property type="project" value="InterPro"/>
</dbReference>
<dbReference type="Gene3D" id="3.30.1320.10">
    <property type="match status" value="1"/>
</dbReference>
<dbReference type="Pfam" id="PF00886">
    <property type="entry name" value="Ribosomal_S16"/>
    <property type="match status" value="1"/>
</dbReference>
<evidence type="ECO:0000313" key="6">
    <source>
        <dbReference type="Proteomes" id="UP000515947"/>
    </source>
</evidence>
<gene>
    <name evidence="3 5" type="primary">rpsP</name>
    <name evidence="5" type="ORF">H9L09_16725</name>
</gene>
<evidence type="ECO:0000256" key="2">
    <source>
        <dbReference type="ARBA" id="ARBA00023274"/>
    </source>
</evidence>
<keyword evidence="1 3" id="KW-0689">Ribosomal protein</keyword>
<feature type="compositionally biased region" description="Basic and acidic residues" evidence="4">
    <location>
        <begin position="107"/>
        <end position="133"/>
    </location>
</feature>
<evidence type="ECO:0000256" key="1">
    <source>
        <dbReference type="ARBA" id="ARBA00022980"/>
    </source>
</evidence>
<evidence type="ECO:0000313" key="5">
    <source>
        <dbReference type="EMBL" id="QNN52130.1"/>
    </source>
</evidence>
<keyword evidence="2 3" id="KW-0687">Ribonucleoprotein</keyword>
<dbReference type="KEGG" id="nmes:H9L09_16725"/>
<proteinExistence type="inferred from homology"/>
<dbReference type="PROSITE" id="PS00732">
    <property type="entry name" value="RIBOSOMAL_S16"/>
    <property type="match status" value="1"/>
</dbReference>
<dbReference type="PANTHER" id="PTHR12919:SF20">
    <property type="entry name" value="SMALL RIBOSOMAL SUBUNIT PROTEIN BS16M"/>
    <property type="match status" value="1"/>
</dbReference>
<feature type="region of interest" description="Disordered" evidence="4">
    <location>
        <begin position="107"/>
        <end position="202"/>
    </location>
</feature>
<comment type="similarity">
    <text evidence="3">Belongs to the bacterial ribosomal protein bS16 family.</text>
</comment>
<dbReference type="HAMAP" id="MF_00385">
    <property type="entry name" value="Ribosomal_bS16"/>
    <property type="match status" value="1"/>
</dbReference>
<dbReference type="SUPFAM" id="SSF54565">
    <property type="entry name" value="Ribosomal protein S16"/>
    <property type="match status" value="1"/>
</dbReference>
<accession>A0A7G9R955</accession>
<name>A0A7G9R955_9ACTN</name>
<evidence type="ECO:0000256" key="3">
    <source>
        <dbReference type="HAMAP-Rule" id="MF_00385"/>
    </source>
</evidence>
<dbReference type="AlphaFoldDB" id="A0A7G9R955"/>
<dbReference type="NCBIfam" id="TIGR00002">
    <property type="entry name" value="S16"/>
    <property type="match status" value="1"/>
</dbReference>
<dbReference type="InterPro" id="IPR020592">
    <property type="entry name" value="Ribosomal_bS16_CS"/>
</dbReference>
<organism evidence="5 6">
    <name type="scientific">Nocardioides mesophilus</name>
    <dbReference type="NCBI Taxonomy" id="433659"/>
    <lineage>
        <taxon>Bacteria</taxon>
        <taxon>Bacillati</taxon>
        <taxon>Actinomycetota</taxon>
        <taxon>Actinomycetes</taxon>
        <taxon>Propionibacteriales</taxon>
        <taxon>Nocardioidaceae</taxon>
        <taxon>Nocardioides</taxon>
    </lineage>
</organism>
<reference evidence="5 6" key="1">
    <citation type="submission" date="2020-08" db="EMBL/GenBank/DDBJ databases">
        <title>Genome sequence of Nocardioides mesophilus KACC 16243T.</title>
        <authorList>
            <person name="Hyun D.-W."/>
            <person name="Bae J.-W."/>
        </authorList>
    </citation>
    <scope>NUCLEOTIDE SEQUENCE [LARGE SCALE GENOMIC DNA]</scope>
    <source>
        <strain evidence="5 6">KACC 16243</strain>
    </source>
</reference>
<dbReference type="Proteomes" id="UP000515947">
    <property type="component" value="Chromosome"/>
</dbReference>
<protein>
    <recommendedName>
        <fullName evidence="3">Small ribosomal subunit protein bS16</fullName>
    </recommendedName>
</protein>
<dbReference type="NCBIfam" id="NF011093">
    <property type="entry name" value="PRK14520.1"/>
    <property type="match status" value="1"/>
</dbReference>
<dbReference type="EMBL" id="CP060713">
    <property type="protein sequence ID" value="QNN52130.1"/>
    <property type="molecule type" value="Genomic_DNA"/>
</dbReference>
<dbReference type="GO" id="GO:0006412">
    <property type="term" value="P:translation"/>
    <property type="evidence" value="ECO:0007669"/>
    <property type="project" value="UniProtKB-UniRule"/>
</dbReference>
<dbReference type="GO" id="GO:0005737">
    <property type="term" value="C:cytoplasm"/>
    <property type="evidence" value="ECO:0007669"/>
    <property type="project" value="UniProtKB-ARBA"/>
</dbReference>
<sequence>MAVKIRLKRMGKIRAPYYRVVVVDSRKKRDGRVIEEIGKYHPKEEPSVIDVTSERAQYWLGVGAQPSEAVEALLKITGDWQTFKGLPGTEGTLRTAEPKRDKAEIFNEALKESSSEPRAEAVTKKSAAKKADKAPAAAEESPAEAPAAEQAAPEAVAEEAPAAEAPAEEAAVEAPAEEAAVEAPADEAAAEAPAADDKPAEA</sequence>
<feature type="compositionally biased region" description="Acidic residues" evidence="4">
    <location>
        <begin position="166"/>
        <end position="189"/>
    </location>
</feature>
<dbReference type="PANTHER" id="PTHR12919">
    <property type="entry name" value="30S RIBOSOMAL PROTEIN S16"/>
    <property type="match status" value="1"/>
</dbReference>